<protein>
    <submittedName>
        <fullName evidence="1">Uncharacterized protein</fullName>
    </submittedName>
</protein>
<proteinExistence type="predicted"/>
<evidence type="ECO:0000313" key="1">
    <source>
        <dbReference type="EMBL" id="TDR41715.1"/>
    </source>
</evidence>
<name>A0A4R6YTZ3_9GAMM</name>
<dbReference type="RefSeq" id="WP_133819788.1">
    <property type="nucleotide sequence ID" value="NZ_SNZH01000010.1"/>
</dbReference>
<dbReference type="AlphaFoldDB" id="A0A4R6YTZ3"/>
<accession>A0A4R6YTZ3</accession>
<comment type="caution">
    <text evidence="1">The sequence shown here is derived from an EMBL/GenBank/DDBJ whole genome shotgun (WGS) entry which is preliminary data.</text>
</comment>
<evidence type="ECO:0000313" key="2">
    <source>
        <dbReference type="Proteomes" id="UP000295293"/>
    </source>
</evidence>
<dbReference type="Proteomes" id="UP000295293">
    <property type="component" value="Unassembled WGS sequence"/>
</dbReference>
<reference evidence="1 2" key="1">
    <citation type="submission" date="2019-03" db="EMBL/GenBank/DDBJ databases">
        <title>Genomic Encyclopedia of Type Strains, Phase IV (KMG-IV): sequencing the most valuable type-strain genomes for metagenomic binning, comparative biology and taxonomic classification.</title>
        <authorList>
            <person name="Goeker M."/>
        </authorList>
    </citation>
    <scope>NUCLEOTIDE SEQUENCE [LARGE SCALE GENOMIC DNA]</scope>
    <source>
        <strain evidence="1 2">DSM 21667</strain>
    </source>
</reference>
<keyword evidence="2" id="KW-1185">Reference proteome</keyword>
<sequence length="198" mass="21153">MQAIASLLLAAAWTQPLPAPETFLRNPEFDTDPVSASAPINWRWYLDSGTGGDVSWDAAVGSPAAGSGRVRNLRSGPRRDFWGQCVKLAPGAFTLRAAVQPQLKPNASCELRIDVLNTADCPDGAGVLLTRKVANATNNAGFETLEIAAVAPLHSGAAWVSLAHTQTAAAAIDYSYCHFDHVEWQSPLHLFRGGFDAR</sequence>
<gene>
    <name evidence="1" type="ORF">DFR29_110198</name>
</gene>
<organism evidence="1 2">
    <name type="scientific">Tahibacter aquaticus</name>
    <dbReference type="NCBI Taxonomy" id="520092"/>
    <lineage>
        <taxon>Bacteria</taxon>
        <taxon>Pseudomonadati</taxon>
        <taxon>Pseudomonadota</taxon>
        <taxon>Gammaproteobacteria</taxon>
        <taxon>Lysobacterales</taxon>
        <taxon>Rhodanobacteraceae</taxon>
        <taxon>Tahibacter</taxon>
    </lineage>
</organism>
<dbReference type="EMBL" id="SNZH01000010">
    <property type="protein sequence ID" value="TDR41715.1"/>
    <property type="molecule type" value="Genomic_DNA"/>
</dbReference>